<gene>
    <name evidence="2" type="ORF">B0J11DRAFT_108395</name>
</gene>
<evidence type="ECO:0000256" key="1">
    <source>
        <dbReference type="SAM" id="MobiDB-lite"/>
    </source>
</evidence>
<comment type="caution">
    <text evidence="2">The sequence shown here is derived from an EMBL/GenBank/DDBJ whole genome shotgun (WGS) entry which is preliminary data.</text>
</comment>
<dbReference type="OrthoDB" id="3799362at2759"/>
<dbReference type="Proteomes" id="UP000700596">
    <property type="component" value="Unassembled WGS sequence"/>
</dbReference>
<keyword evidence="3" id="KW-1185">Reference proteome</keyword>
<reference evidence="2" key="1">
    <citation type="journal article" date="2021" name="Nat. Commun.">
        <title>Genetic determinants of endophytism in the Arabidopsis root mycobiome.</title>
        <authorList>
            <person name="Mesny F."/>
            <person name="Miyauchi S."/>
            <person name="Thiergart T."/>
            <person name="Pickel B."/>
            <person name="Atanasova L."/>
            <person name="Karlsson M."/>
            <person name="Huettel B."/>
            <person name="Barry K.W."/>
            <person name="Haridas S."/>
            <person name="Chen C."/>
            <person name="Bauer D."/>
            <person name="Andreopoulos W."/>
            <person name="Pangilinan J."/>
            <person name="LaButti K."/>
            <person name="Riley R."/>
            <person name="Lipzen A."/>
            <person name="Clum A."/>
            <person name="Drula E."/>
            <person name="Henrissat B."/>
            <person name="Kohler A."/>
            <person name="Grigoriev I.V."/>
            <person name="Martin F.M."/>
            <person name="Hacquard S."/>
        </authorList>
    </citation>
    <scope>NUCLEOTIDE SEQUENCE</scope>
    <source>
        <strain evidence="2">MPI-CAGE-CH-0243</strain>
    </source>
</reference>
<dbReference type="AlphaFoldDB" id="A0A9P9IEN1"/>
<dbReference type="EMBL" id="JAGMWT010000014">
    <property type="protein sequence ID" value="KAH7117062.1"/>
    <property type="molecule type" value="Genomic_DNA"/>
</dbReference>
<evidence type="ECO:0000313" key="2">
    <source>
        <dbReference type="EMBL" id="KAH7117062.1"/>
    </source>
</evidence>
<evidence type="ECO:0000313" key="3">
    <source>
        <dbReference type="Proteomes" id="UP000700596"/>
    </source>
</evidence>
<sequence length="232" mass="25829">MTLLRKRQWRSEDNTRSEYGPPTKRSTPQSCTRRSVAELTTISPTSEAESNTLVESFVQKHCLHKLVTSCILSYTPGCCACADKRPSASKYPGYIDGEGVDFFLSRWDDYCPGCRVFWGEQASSGYTLTERLAYSPSLEFNMMANTSRQQYRTAHVVSKDLKLGAVEANIKAEMADFSSPSQLEVVVTSEGLLLGPDSHEYGMGVFASPAREVRCKSISSKDDEDDLMEDVQ</sequence>
<feature type="region of interest" description="Disordered" evidence="1">
    <location>
        <begin position="1"/>
        <end position="30"/>
    </location>
</feature>
<name>A0A9P9IEN1_9PLEO</name>
<protein>
    <submittedName>
        <fullName evidence="2">Uncharacterized protein</fullName>
    </submittedName>
</protein>
<proteinExistence type="predicted"/>
<organism evidence="2 3">
    <name type="scientific">Dendryphion nanum</name>
    <dbReference type="NCBI Taxonomy" id="256645"/>
    <lineage>
        <taxon>Eukaryota</taxon>
        <taxon>Fungi</taxon>
        <taxon>Dikarya</taxon>
        <taxon>Ascomycota</taxon>
        <taxon>Pezizomycotina</taxon>
        <taxon>Dothideomycetes</taxon>
        <taxon>Pleosporomycetidae</taxon>
        <taxon>Pleosporales</taxon>
        <taxon>Torulaceae</taxon>
        <taxon>Dendryphion</taxon>
    </lineage>
</organism>
<accession>A0A9P9IEN1</accession>